<reference evidence="4 5" key="1">
    <citation type="submission" date="2020-02" db="EMBL/GenBank/DDBJ databases">
        <title>Genome sequence of Roseobacter ponti.</title>
        <authorList>
            <person name="Hollensteiner J."/>
            <person name="Schneider D."/>
            <person name="Poehlein A."/>
            <person name="Daniel R."/>
        </authorList>
    </citation>
    <scope>NUCLEOTIDE SEQUENCE [LARGE SCALE GENOMIC DNA]</scope>
    <source>
        <strain evidence="4 5">DSM 106830</strain>
    </source>
</reference>
<dbReference type="Proteomes" id="UP000503308">
    <property type="component" value="Chromosome"/>
</dbReference>
<gene>
    <name evidence="4" type="ORF">G3256_09575</name>
</gene>
<dbReference type="InterPro" id="IPR050493">
    <property type="entry name" value="FAD-dep_Monooxygenase_BioMet"/>
</dbReference>
<dbReference type="GO" id="GO:0004497">
    <property type="term" value="F:monooxygenase activity"/>
    <property type="evidence" value="ECO:0007669"/>
    <property type="project" value="UniProtKB-KW"/>
</dbReference>
<feature type="domain" description="FAD-binding" evidence="3">
    <location>
        <begin position="5"/>
        <end position="333"/>
    </location>
</feature>
<protein>
    <submittedName>
        <fullName evidence="4">NAD(P)-binding protein</fullName>
    </submittedName>
</protein>
<dbReference type="PRINTS" id="PR00420">
    <property type="entry name" value="RNGMNOXGNASE"/>
</dbReference>
<name>A0A858SYM8_9RHOB</name>
<dbReference type="InterPro" id="IPR002938">
    <property type="entry name" value="FAD-bd"/>
</dbReference>
<accession>A0A858SYM8</accession>
<keyword evidence="5" id="KW-1185">Reference proteome</keyword>
<dbReference type="Pfam" id="PF01494">
    <property type="entry name" value="FAD_binding_3"/>
    <property type="match status" value="1"/>
</dbReference>
<dbReference type="PANTHER" id="PTHR13789">
    <property type="entry name" value="MONOOXYGENASE"/>
    <property type="match status" value="1"/>
</dbReference>
<evidence type="ECO:0000313" key="5">
    <source>
        <dbReference type="Proteomes" id="UP000503308"/>
    </source>
</evidence>
<dbReference type="PANTHER" id="PTHR13789:SF309">
    <property type="entry name" value="PUTATIVE (AFU_ORTHOLOGUE AFUA_6G14510)-RELATED"/>
    <property type="match status" value="1"/>
</dbReference>
<dbReference type="Gene3D" id="3.50.50.60">
    <property type="entry name" value="FAD/NAD(P)-binding domain"/>
    <property type="match status" value="1"/>
</dbReference>
<dbReference type="KEGG" id="rpon:G3256_09575"/>
<dbReference type="InterPro" id="IPR036188">
    <property type="entry name" value="FAD/NAD-bd_sf"/>
</dbReference>
<organism evidence="4 5">
    <name type="scientific">Roseobacter ponti</name>
    <dbReference type="NCBI Taxonomy" id="1891787"/>
    <lineage>
        <taxon>Bacteria</taxon>
        <taxon>Pseudomonadati</taxon>
        <taxon>Pseudomonadota</taxon>
        <taxon>Alphaproteobacteria</taxon>
        <taxon>Rhodobacterales</taxon>
        <taxon>Roseobacteraceae</taxon>
        <taxon>Roseobacter</taxon>
    </lineage>
</organism>
<dbReference type="AlphaFoldDB" id="A0A858SYM8"/>
<keyword evidence="1" id="KW-0560">Oxidoreductase</keyword>
<evidence type="ECO:0000256" key="1">
    <source>
        <dbReference type="ARBA" id="ARBA00023002"/>
    </source>
</evidence>
<sequence length="385" mass="40995">MARNAVVLGGGIGGLACAAALAKRGVAVTLVEQSEKLRETGAGIQISPNGLAVLRGLGLEASLMRAGAVEAGAVVLEDYERGRTVARLDLRRLPDQKYLFVHRADLLGLLARAARQGNVSFEMGRRVTRVFPGPVPEIELADGGTMRSELVVCADGIHSVGRAAVWTGPGPAFTGQVAWRALVPAQTTTREVRVSMGPGCHVVRYPLRGGELMNLVAVQERDAWAEEGWHHADDPANLRAAFAGFGGPVADLLSQAEDVSLWGLFRHPVADTWVRDGVALLGDAAHPTLPFLAQGANLALEDAWVLAACALSAEGLAAYPAARRKRVQRVIDAASANARNYHLRPGLARTAAHLALSLGSRAAPGLMMRRFRWLYGHDVTRTHPL</sequence>
<evidence type="ECO:0000259" key="3">
    <source>
        <dbReference type="Pfam" id="PF01494"/>
    </source>
</evidence>
<evidence type="ECO:0000313" key="4">
    <source>
        <dbReference type="EMBL" id="QJF53177.1"/>
    </source>
</evidence>
<dbReference type="GO" id="GO:0071949">
    <property type="term" value="F:FAD binding"/>
    <property type="evidence" value="ECO:0007669"/>
    <property type="project" value="InterPro"/>
</dbReference>
<keyword evidence="2" id="KW-0503">Monooxygenase</keyword>
<dbReference type="SUPFAM" id="SSF54373">
    <property type="entry name" value="FAD-linked reductases, C-terminal domain"/>
    <property type="match status" value="1"/>
</dbReference>
<dbReference type="EMBL" id="CP048788">
    <property type="protein sequence ID" value="QJF53177.1"/>
    <property type="molecule type" value="Genomic_DNA"/>
</dbReference>
<dbReference type="SUPFAM" id="SSF51905">
    <property type="entry name" value="FAD/NAD(P)-binding domain"/>
    <property type="match status" value="1"/>
</dbReference>
<evidence type="ECO:0000256" key="2">
    <source>
        <dbReference type="ARBA" id="ARBA00023033"/>
    </source>
</evidence>
<dbReference type="PROSITE" id="PS51257">
    <property type="entry name" value="PROKAR_LIPOPROTEIN"/>
    <property type="match status" value="1"/>
</dbReference>
<proteinExistence type="predicted"/>